<protein>
    <recommendedName>
        <fullName evidence="2 7">peptidylprolyl isomerase</fullName>
        <ecNumber evidence="2 7">5.2.1.8</ecNumber>
    </recommendedName>
</protein>
<dbReference type="PROSITE" id="PS50005">
    <property type="entry name" value="TPR"/>
    <property type="match status" value="1"/>
</dbReference>
<evidence type="ECO:0000256" key="8">
    <source>
        <dbReference type="PROSITE-ProRule" id="PRU00339"/>
    </source>
</evidence>
<accession>A0A7S3AYK2</accession>
<dbReference type="Gene3D" id="1.25.40.10">
    <property type="entry name" value="Tetratricopeptide repeat domain"/>
    <property type="match status" value="1"/>
</dbReference>
<comment type="catalytic activity">
    <reaction evidence="1 7">
        <text>[protein]-peptidylproline (omega=180) = [protein]-peptidylproline (omega=0)</text>
        <dbReference type="Rhea" id="RHEA:16237"/>
        <dbReference type="Rhea" id="RHEA-COMP:10747"/>
        <dbReference type="Rhea" id="RHEA-COMP:10748"/>
        <dbReference type="ChEBI" id="CHEBI:83833"/>
        <dbReference type="ChEBI" id="CHEBI:83834"/>
        <dbReference type="EC" id="5.2.1.8"/>
    </reaction>
</comment>
<dbReference type="InterPro" id="IPR011990">
    <property type="entry name" value="TPR-like_helical_dom_sf"/>
</dbReference>
<dbReference type="InterPro" id="IPR001179">
    <property type="entry name" value="PPIase_FKBP_dom"/>
</dbReference>
<dbReference type="Gene3D" id="3.10.50.40">
    <property type="match status" value="1"/>
</dbReference>
<evidence type="ECO:0000256" key="1">
    <source>
        <dbReference type="ARBA" id="ARBA00000971"/>
    </source>
</evidence>
<dbReference type="InterPro" id="IPR050754">
    <property type="entry name" value="FKBP4/5/8-like"/>
</dbReference>
<evidence type="ECO:0000256" key="4">
    <source>
        <dbReference type="ARBA" id="ARBA00022803"/>
    </source>
</evidence>
<dbReference type="EMBL" id="HBHX01034985">
    <property type="protein sequence ID" value="CAE0118693.1"/>
    <property type="molecule type" value="Transcribed_RNA"/>
</dbReference>
<keyword evidence="3" id="KW-0677">Repeat</keyword>
<organism evidence="11">
    <name type="scientific">Haptolina ericina</name>
    <dbReference type="NCBI Taxonomy" id="156174"/>
    <lineage>
        <taxon>Eukaryota</taxon>
        <taxon>Haptista</taxon>
        <taxon>Haptophyta</taxon>
        <taxon>Prymnesiophyceae</taxon>
        <taxon>Prymnesiales</taxon>
        <taxon>Prymnesiaceae</taxon>
        <taxon>Haptolina</taxon>
    </lineage>
</organism>
<evidence type="ECO:0000256" key="2">
    <source>
        <dbReference type="ARBA" id="ARBA00013194"/>
    </source>
</evidence>
<evidence type="ECO:0000256" key="3">
    <source>
        <dbReference type="ARBA" id="ARBA00022737"/>
    </source>
</evidence>
<evidence type="ECO:0000313" key="11">
    <source>
        <dbReference type="EMBL" id="CAE0118693.1"/>
    </source>
</evidence>
<name>A0A7S3AYK2_9EUKA</name>
<keyword evidence="4 8" id="KW-0802">TPR repeat</keyword>
<feature type="domain" description="PPIase FKBP-type" evidence="10">
    <location>
        <begin position="96"/>
        <end position="184"/>
    </location>
</feature>
<feature type="region of interest" description="Disordered" evidence="9">
    <location>
        <begin position="46"/>
        <end position="67"/>
    </location>
</feature>
<dbReference type="GO" id="GO:0003755">
    <property type="term" value="F:peptidyl-prolyl cis-trans isomerase activity"/>
    <property type="evidence" value="ECO:0007669"/>
    <property type="project" value="UniProtKB-KW"/>
</dbReference>
<dbReference type="PROSITE" id="PS50059">
    <property type="entry name" value="FKBP_PPIASE"/>
    <property type="match status" value="1"/>
</dbReference>
<proteinExistence type="predicted"/>
<dbReference type="InterPro" id="IPR019734">
    <property type="entry name" value="TPR_rpt"/>
</dbReference>
<sequence length="347" mass="37703">MADHSHADHKHGDGCCGEDHGHGHEHGHEEPAPCTTGCCGHDHHDDGKAHEHAHGHADHTAIPEGVDKGDDVCGDGGLFKRVLKAGDTSSGTPPTGSKVKVHYVGTLMDGSKFDSSRDRPGFFEFTIGEGQVIKGWDKGVDTMHKGELAQLICRADYAYGARGSPPAIPANATLKFEVELFSWKEPRKSKFELSDSEKVAEAIALKARGTDLFKAQKWEEAGELYGDAADFADSSFEDETQASEAKTLRISCLLNQAQCALKQSDWPFAESICTTILSLDPENVKALFRRGSARTQLQEFEGAKSDLRKASGLDPKSKEIRDMFKACQEKAADVKKGEKAMMAKMFG</sequence>
<dbReference type="FunFam" id="3.10.50.40:FF:000006">
    <property type="entry name" value="Peptidyl-prolyl cis-trans isomerase"/>
    <property type="match status" value="1"/>
</dbReference>
<keyword evidence="5 7" id="KW-0697">Rotamase</keyword>
<gene>
    <name evidence="11" type="ORF">HERI1096_LOCUS19392</name>
</gene>
<dbReference type="Pfam" id="PF00254">
    <property type="entry name" value="FKBP_C"/>
    <property type="match status" value="1"/>
</dbReference>
<evidence type="ECO:0000256" key="9">
    <source>
        <dbReference type="SAM" id="MobiDB-lite"/>
    </source>
</evidence>
<evidence type="ECO:0000259" key="10">
    <source>
        <dbReference type="PROSITE" id="PS50059"/>
    </source>
</evidence>
<dbReference type="SUPFAM" id="SSF48452">
    <property type="entry name" value="TPR-like"/>
    <property type="match status" value="1"/>
</dbReference>
<dbReference type="AlphaFoldDB" id="A0A7S3AYK2"/>
<dbReference type="PANTHER" id="PTHR46512:SF9">
    <property type="entry name" value="PEPTIDYLPROLYL ISOMERASE"/>
    <property type="match status" value="1"/>
</dbReference>
<evidence type="ECO:0000256" key="5">
    <source>
        <dbReference type="ARBA" id="ARBA00023110"/>
    </source>
</evidence>
<evidence type="ECO:0000256" key="7">
    <source>
        <dbReference type="PROSITE-ProRule" id="PRU00277"/>
    </source>
</evidence>
<dbReference type="EC" id="5.2.1.8" evidence="2 7"/>
<dbReference type="SUPFAM" id="SSF54534">
    <property type="entry name" value="FKBP-like"/>
    <property type="match status" value="1"/>
</dbReference>
<dbReference type="InterPro" id="IPR046357">
    <property type="entry name" value="PPIase_dom_sf"/>
</dbReference>
<dbReference type="PANTHER" id="PTHR46512">
    <property type="entry name" value="PEPTIDYLPROLYL ISOMERASE"/>
    <property type="match status" value="1"/>
</dbReference>
<reference evidence="11" key="1">
    <citation type="submission" date="2021-01" db="EMBL/GenBank/DDBJ databases">
        <authorList>
            <person name="Corre E."/>
            <person name="Pelletier E."/>
            <person name="Niang G."/>
            <person name="Scheremetjew M."/>
            <person name="Finn R."/>
            <person name="Kale V."/>
            <person name="Holt S."/>
            <person name="Cochrane G."/>
            <person name="Meng A."/>
            <person name="Brown T."/>
            <person name="Cohen L."/>
        </authorList>
    </citation>
    <scope>NUCLEOTIDE SEQUENCE</scope>
    <source>
        <strain evidence="11">CCMP281</strain>
    </source>
</reference>
<feature type="repeat" description="TPR" evidence="8">
    <location>
        <begin position="284"/>
        <end position="317"/>
    </location>
</feature>
<dbReference type="SMART" id="SM00028">
    <property type="entry name" value="TPR"/>
    <property type="match status" value="3"/>
</dbReference>
<evidence type="ECO:0000256" key="6">
    <source>
        <dbReference type="ARBA" id="ARBA00023235"/>
    </source>
</evidence>
<keyword evidence="6 7" id="KW-0413">Isomerase</keyword>